<dbReference type="PROSITE" id="PS50893">
    <property type="entry name" value="ABC_TRANSPORTER_2"/>
    <property type="match status" value="1"/>
</dbReference>
<evidence type="ECO:0000256" key="6">
    <source>
        <dbReference type="SAM" id="MobiDB-lite"/>
    </source>
</evidence>
<dbReference type="InterPro" id="IPR029439">
    <property type="entry name" value="Wzt_C"/>
</dbReference>
<keyword evidence="9" id="KW-1185">Reference proteome</keyword>
<evidence type="ECO:0000313" key="8">
    <source>
        <dbReference type="EMBL" id="OZI62978.1"/>
    </source>
</evidence>
<dbReference type="GO" id="GO:0140359">
    <property type="term" value="F:ABC-type transporter activity"/>
    <property type="evidence" value="ECO:0007669"/>
    <property type="project" value="InterPro"/>
</dbReference>
<dbReference type="Gene3D" id="3.40.50.300">
    <property type="entry name" value="P-loop containing nucleotide triphosphate hydrolases"/>
    <property type="match status" value="1"/>
</dbReference>
<gene>
    <name evidence="8" type="ORF">CAL28_28090</name>
</gene>
<dbReference type="InterPro" id="IPR027417">
    <property type="entry name" value="P-loop_NTPase"/>
</dbReference>
<dbReference type="CDD" id="cd03220">
    <property type="entry name" value="ABC_KpsT_Wzt"/>
    <property type="match status" value="1"/>
</dbReference>
<feature type="compositionally biased region" description="Basic and acidic residues" evidence="6">
    <location>
        <begin position="320"/>
        <end position="330"/>
    </location>
</feature>
<feature type="domain" description="ABC transporter" evidence="7">
    <location>
        <begin position="55"/>
        <end position="279"/>
    </location>
</feature>
<dbReference type="AlphaFoldDB" id="A0A261UM71"/>
<dbReference type="Pfam" id="PF00005">
    <property type="entry name" value="ABC_tran"/>
    <property type="match status" value="1"/>
</dbReference>
<evidence type="ECO:0000256" key="5">
    <source>
        <dbReference type="ARBA" id="ARBA00022840"/>
    </source>
</evidence>
<dbReference type="PANTHER" id="PTHR46743:SF2">
    <property type="entry name" value="TEICHOIC ACIDS EXPORT ATP-BINDING PROTEIN TAGH"/>
    <property type="match status" value="1"/>
</dbReference>
<keyword evidence="5 8" id="KW-0067">ATP-binding</keyword>
<evidence type="ECO:0000256" key="1">
    <source>
        <dbReference type="ARBA" id="ARBA00005417"/>
    </source>
</evidence>
<evidence type="ECO:0000259" key="7">
    <source>
        <dbReference type="PROSITE" id="PS50893"/>
    </source>
</evidence>
<dbReference type="Proteomes" id="UP000215767">
    <property type="component" value="Unassembled WGS sequence"/>
</dbReference>
<dbReference type="GO" id="GO:0016020">
    <property type="term" value="C:membrane"/>
    <property type="evidence" value="ECO:0007669"/>
    <property type="project" value="InterPro"/>
</dbReference>
<evidence type="ECO:0000256" key="2">
    <source>
        <dbReference type="ARBA" id="ARBA00022448"/>
    </source>
</evidence>
<keyword evidence="2" id="KW-0813">Transport</keyword>
<dbReference type="OrthoDB" id="9778870at2"/>
<feature type="region of interest" description="Disordered" evidence="6">
    <location>
        <begin position="299"/>
        <end position="340"/>
    </location>
</feature>
<dbReference type="SMART" id="SM00382">
    <property type="entry name" value="AAA"/>
    <property type="match status" value="1"/>
</dbReference>
<dbReference type="SUPFAM" id="SSF52540">
    <property type="entry name" value="P-loop containing nucleoside triphosphate hydrolases"/>
    <property type="match status" value="1"/>
</dbReference>
<comment type="similarity">
    <text evidence="1">Belongs to the ABC transporter superfamily.</text>
</comment>
<keyword evidence="3" id="KW-0472">Membrane</keyword>
<protein>
    <submittedName>
        <fullName evidence="8">ABC transporter ATP-binding protein</fullName>
    </submittedName>
</protein>
<dbReference type="InterPro" id="IPR015860">
    <property type="entry name" value="ABC_transpr_TagH-like"/>
</dbReference>
<dbReference type="CDD" id="cd10147">
    <property type="entry name" value="Wzt_C-like"/>
    <property type="match status" value="1"/>
</dbReference>
<dbReference type="GO" id="GO:0016887">
    <property type="term" value="F:ATP hydrolysis activity"/>
    <property type="evidence" value="ECO:0007669"/>
    <property type="project" value="InterPro"/>
</dbReference>
<evidence type="ECO:0000256" key="3">
    <source>
        <dbReference type="ARBA" id="ARBA00022475"/>
    </source>
</evidence>
<dbReference type="Pfam" id="PF14524">
    <property type="entry name" value="Wzt_C"/>
    <property type="match status" value="1"/>
</dbReference>
<keyword evidence="4" id="KW-0547">Nucleotide-binding</keyword>
<proteinExistence type="inferred from homology"/>
<name>A0A261UM71_9BORD</name>
<evidence type="ECO:0000313" key="9">
    <source>
        <dbReference type="Proteomes" id="UP000215767"/>
    </source>
</evidence>
<dbReference type="EMBL" id="NEVS01000004">
    <property type="protein sequence ID" value="OZI62978.1"/>
    <property type="molecule type" value="Genomic_DNA"/>
</dbReference>
<sequence>MSSSAELKGVEVAEPWTGTSSQRGKGDVAIRVSGLGKCFHIYDRPRDRLMQFVLPRLQSATGRQPRQYFREFWALRDVSFEIRRGEAVGIIGRNGSGKSTILQIICGTLSPTTGSVETYGRIAALLELGSGFNPEFTGRENVYMNAAVLGLTRAEVDRRFDDILDFAEIGDFIDQPTKNYSSGMQLRLAFAVAINVDPEILVVDEALSVGDERFQRKCFSRIEEIRSRGATILFVSHSGNTIVELCDRAILLDSGDCLVVGEPKTVVGRYQRLLYAADDVRAKIRVEIASADAESDRDTSFPLVEAGRGGSEDTATSGKPVEEVKNREQDEGPEESYDPALLPSSTIEYEINGATIENPMVLTPDGHQVNNVRRGRRYQYVYTVRFHKGAGSVAFGMLIKTINGLELGGAISASQPSLGIEYVAAGSVIRVRFDFQCNLAPGVYFLNAGVQGDIDGMYTYMHRLLDVAMFRVLPERRLAMTGHIDFGCEPSVEFLRDINE</sequence>
<comment type="caution">
    <text evidence="8">The sequence shown here is derived from an EMBL/GenBank/DDBJ whole genome shotgun (WGS) entry which is preliminary data.</text>
</comment>
<dbReference type="Gene3D" id="2.70.50.60">
    <property type="entry name" value="abc- transporter (atp binding component) like domain"/>
    <property type="match status" value="1"/>
</dbReference>
<keyword evidence="3" id="KW-1003">Cell membrane</keyword>
<dbReference type="InterPro" id="IPR050683">
    <property type="entry name" value="Bact_Polysacc_Export_ATP-bd"/>
</dbReference>
<dbReference type="GO" id="GO:0005524">
    <property type="term" value="F:ATP binding"/>
    <property type="evidence" value="ECO:0007669"/>
    <property type="project" value="UniProtKB-KW"/>
</dbReference>
<dbReference type="InterPro" id="IPR003439">
    <property type="entry name" value="ABC_transporter-like_ATP-bd"/>
</dbReference>
<dbReference type="InterPro" id="IPR003593">
    <property type="entry name" value="AAA+_ATPase"/>
</dbReference>
<dbReference type="PANTHER" id="PTHR46743">
    <property type="entry name" value="TEICHOIC ACIDS EXPORT ATP-BINDING PROTEIN TAGH"/>
    <property type="match status" value="1"/>
</dbReference>
<organism evidence="8 9">
    <name type="scientific">Bordetella genomosp. 11</name>
    <dbReference type="NCBI Taxonomy" id="1416808"/>
    <lineage>
        <taxon>Bacteria</taxon>
        <taxon>Pseudomonadati</taxon>
        <taxon>Pseudomonadota</taxon>
        <taxon>Betaproteobacteria</taxon>
        <taxon>Burkholderiales</taxon>
        <taxon>Alcaligenaceae</taxon>
        <taxon>Bordetella</taxon>
    </lineage>
</organism>
<evidence type="ECO:0000256" key="4">
    <source>
        <dbReference type="ARBA" id="ARBA00022741"/>
    </source>
</evidence>
<accession>A0A261UM71</accession>
<reference evidence="9" key="1">
    <citation type="submission" date="2017-05" db="EMBL/GenBank/DDBJ databases">
        <title>Complete and WGS of Bordetella genogroups.</title>
        <authorList>
            <person name="Spilker T."/>
            <person name="Lipuma J."/>
        </authorList>
    </citation>
    <scope>NUCLEOTIDE SEQUENCE [LARGE SCALE GENOMIC DNA]</scope>
    <source>
        <strain evidence="9">AU8856</strain>
    </source>
</reference>